<evidence type="ECO:0000256" key="3">
    <source>
        <dbReference type="ARBA" id="ARBA00023235"/>
    </source>
</evidence>
<evidence type="ECO:0000313" key="9">
    <source>
        <dbReference type="EMBL" id="PWU44887.1"/>
    </source>
</evidence>
<dbReference type="Gene3D" id="2.70.98.10">
    <property type="match status" value="1"/>
</dbReference>
<feature type="binding site" evidence="8">
    <location>
        <begin position="186"/>
        <end position="188"/>
    </location>
    <ligand>
        <name>beta-D-galactose</name>
        <dbReference type="ChEBI" id="CHEBI:27667"/>
    </ligand>
</feature>
<feature type="binding site" evidence="7">
    <location>
        <position position="258"/>
    </location>
    <ligand>
        <name>beta-D-galactose</name>
        <dbReference type="ChEBI" id="CHEBI:27667"/>
    </ligand>
</feature>
<comment type="caution">
    <text evidence="9">The sequence shown here is derived from an EMBL/GenBank/DDBJ whole genome shotgun (WGS) entry which is preliminary data.</text>
</comment>
<dbReference type="GO" id="GO:0005737">
    <property type="term" value="C:cytoplasm"/>
    <property type="evidence" value="ECO:0007669"/>
    <property type="project" value="TreeGrafter"/>
</dbReference>
<accession>A0A317JVT4</accession>
<organism evidence="9 10">
    <name type="scientific">Micromonospora globispora</name>
    <dbReference type="NCBI Taxonomy" id="1450148"/>
    <lineage>
        <taxon>Bacteria</taxon>
        <taxon>Bacillati</taxon>
        <taxon>Actinomycetota</taxon>
        <taxon>Actinomycetes</taxon>
        <taxon>Micromonosporales</taxon>
        <taxon>Micromonosporaceae</taxon>
        <taxon>Micromonospora</taxon>
    </lineage>
</organism>
<dbReference type="CDD" id="cd09019">
    <property type="entry name" value="galactose_mutarotase_like"/>
    <property type="match status" value="1"/>
</dbReference>
<dbReference type="GO" id="GO:0004034">
    <property type="term" value="F:aldose 1-epimerase activity"/>
    <property type="evidence" value="ECO:0007669"/>
    <property type="project" value="UniProtKB-EC"/>
</dbReference>
<dbReference type="GO" id="GO:0006006">
    <property type="term" value="P:glucose metabolic process"/>
    <property type="evidence" value="ECO:0007669"/>
    <property type="project" value="TreeGrafter"/>
</dbReference>
<evidence type="ECO:0000256" key="5">
    <source>
        <dbReference type="PIRNR" id="PIRNR005096"/>
    </source>
</evidence>
<evidence type="ECO:0000256" key="7">
    <source>
        <dbReference type="PIRSR" id="PIRSR005096-2"/>
    </source>
</evidence>
<sequence length="360" mass="39153">MVPIPAAPAATYFGTLPDGRTVAAYRLTNPLGMAVTVLTYGGILQTIEVPDRGGEVRNVALGFGRLDDYVERSPYFGAIIGRVANRIADGRFELDGVTYSVPVNDPPSSVHGGTHGFHTKVWAAHAWADPSGASVRLTYVSPDGDQGFPGTLHTEVTYHLAAESNTLRFTYRATTDRTTVVNLTNHSYLNLAGEGSGSVLDHEVQIWADRYLPLRPDLIPTGELAPVAGTPMDFTTPHRLGERIRCGFEQLVVARGYDHNYALDRPAGSERRLVRAARLHEPGSGRCVEVWTTEPGIDFYSGNFLDGTLVGTGGRAYRQGDGLAIEPEHFSNSPNTPHFPSIVLRPGEVYESTTEFRFSP</sequence>
<evidence type="ECO:0000256" key="8">
    <source>
        <dbReference type="PIRSR" id="PIRSR005096-3"/>
    </source>
</evidence>
<keyword evidence="4 5" id="KW-0119">Carbohydrate metabolism</keyword>
<dbReference type="SUPFAM" id="SSF74650">
    <property type="entry name" value="Galactose mutarotase-like"/>
    <property type="match status" value="1"/>
</dbReference>
<evidence type="ECO:0000256" key="1">
    <source>
        <dbReference type="ARBA" id="ARBA00005028"/>
    </source>
</evidence>
<dbReference type="InterPro" id="IPR014718">
    <property type="entry name" value="GH-type_carb-bd"/>
</dbReference>
<dbReference type="PIRSF" id="PIRSF005096">
    <property type="entry name" value="GALM"/>
    <property type="match status" value="1"/>
</dbReference>
<dbReference type="OrthoDB" id="9779408at2"/>
<evidence type="ECO:0000256" key="6">
    <source>
        <dbReference type="PIRSR" id="PIRSR005096-1"/>
    </source>
</evidence>
<dbReference type="PANTHER" id="PTHR10091">
    <property type="entry name" value="ALDOSE-1-EPIMERASE"/>
    <property type="match status" value="1"/>
</dbReference>
<dbReference type="InterPro" id="IPR008183">
    <property type="entry name" value="Aldose_1/G6P_1-epimerase"/>
</dbReference>
<reference evidence="10" key="1">
    <citation type="submission" date="2018-05" db="EMBL/GenBank/DDBJ databases">
        <title>Micromonospora globispora sp. nov. and Micromonospora rugosa sp. nov., isolated from marine sediment.</title>
        <authorList>
            <person name="Carro L."/>
            <person name="Aysel V."/>
            <person name="Cetin D."/>
            <person name="Igual J.M."/>
            <person name="Klenk H.-P."/>
            <person name="Trujillo M.E."/>
            <person name="Sahin N."/>
        </authorList>
    </citation>
    <scope>NUCLEOTIDE SEQUENCE [LARGE SCALE GENOMIC DNA]</scope>
    <source>
        <strain evidence="10">S2904</strain>
    </source>
</reference>
<dbReference type="EC" id="5.1.3.3" evidence="5"/>
<dbReference type="UniPathway" id="UPA00242"/>
<dbReference type="InterPro" id="IPR011013">
    <property type="entry name" value="Gal_mutarotase_sf_dom"/>
</dbReference>
<dbReference type="Pfam" id="PF01263">
    <property type="entry name" value="Aldose_epim"/>
    <property type="match status" value="1"/>
</dbReference>
<name>A0A317JVT4_9ACTN</name>
<comment type="similarity">
    <text evidence="2 5">Belongs to the aldose epimerase family.</text>
</comment>
<protein>
    <recommendedName>
        <fullName evidence="5">Aldose 1-epimerase</fullName>
        <ecNumber evidence="5">5.1.3.3</ecNumber>
    </recommendedName>
</protein>
<dbReference type="GO" id="GO:0033499">
    <property type="term" value="P:galactose catabolic process via UDP-galactose, Leloir pathway"/>
    <property type="evidence" value="ECO:0007669"/>
    <property type="project" value="TreeGrafter"/>
</dbReference>
<dbReference type="InterPro" id="IPR015443">
    <property type="entry name" value="Aldose_1-epimerase"/>
</dbReference>
<evidence type="ECO:0000313" key="10">
    <source>
        <dbReference type="Proteomes" id="UP000245683"/>
    </source>
</evidence>
<dbReference type="AlphaFoldDB" id="A0A317JVT4"/>
<dbReference type="PANTHER" id="PTHR10091:SF0">
    <property type="entry name" value="GALACTOSE MUTAROTASE"/>
    <property type="match status" value="1"/>
</dbReference>
<keyword evidence="3 5" id="KW-0413">Isomerase</keyword>
<feature type="binding site" evidence="8">
    <location>
        <begin position="85"/>
        <end position="86"/>
    </location>
    <ligand>
        <name>beta-D-galactose</name>
        <dbReference type="ChEBI" id="CHEBI:27667"/>
    </ligand>
</feature>
<dbReference type="InterPro" id="IPR047215">
    <property type="entry name" value="Galactose_mutarotase-like"/>
</dbReference>
<gene>
    <name evidence="9" type="ORF">DLJ46_23705</name>
</gene>
<comment type="pathway">
    <text evidence="1 5">Carbohydrate metabolism; hexose metabolism.</text>
</comment>
<evidence type="ECO:0000256" key="4">
    <source>
        <dbReference type="ARBA" id="ARBA00023277"/>
    </source>
</evidence>
<dbReference type="Proteomes" id="UP000245683">
    <property type="component" value="Unassembled WGS sequence"/>
</dbReference>
<dbReference type="NCBIfam" id="NF008277">
    <property type="entry name" value="PRK11055.1"/>
    <property type="match status" value="1"/>
</dbReference>
<feature type="active site" description="Proton acceptor" evidence="6">
    <location>
        <position position="326"/>
    </location>
</feature>
<feature type="active site" description="Proton donor" evidence="6">
    <location>
        <position position="186"/>
    </location>
</feature>
<keyword evidence="10" id="KW-1185">Reference proteome</keyword>
<dbReference type="EMBL" id="QGSV01000283">
    <property type="protein sequence ID" value="PWU44887.1"/>
    <property type="molecule type" value="Genomic_DNA"/>
</dbReference>
<evidence type="ECO:0000256" key="2">
    <source>
        <dbReference type="ARBA" id="ARBA00006206"/>
    </source>
</evidence>
<dbReference type="GO" id="GO:0030246">
    <property type="term" value="F:carbohydrate binding"/>
    <property type="evidence" value="ECO:0007669"/>
    <property type="project" value="InterPro"/>
</dbReference>
<proteinExistence type="inferred from homology"/>
<comment type="catalytic activity">
    <reaction evidence="5">
        <text>alpha-D-glucose = beta-D-glucose</text>
        <dbReference type="Rhea" id="RHEA:10264"/>
        <dbReference type="ChEBI" id="CHEBI:15903"/>
        <dbReference type="ChEBI" id="CHEBI:17925"/>
        <dbReference type="EC" id="5.1.3.3"/>
    </reaction>
</comment>